<dbReference type="InterPro" id="IPR002516">
    <property type="entry name" value="Glyco_trans_11"/>
</dbReference>
<dbReference type="GO" id="GO:0008107">
    <property type="term" value="F:galactoside 2-alpha-L-fucosyltransferase activity"/>
    <property type="evidence" value="ECO:0007669"/>
    <property type="project" value="InterPro"/>
</dbReference>
<keyword evidence="2 3" id="KW-0808">Transferase</keyword>
<dbReference type="Proteomes" id="UP000007486">
    <property type="component" value="Chromosome"/>
</dbReference>
<name>F0R176_PHOSB</name>
<dbReference type="eggNOG" id="ENOG502ZC3Y">
    <property type="taxonomic scope" value="Bacteria"/>
</dbReference>
<dbReference type="PANTHER" id="PTHR11927">
    <property type="entry name" value="GALACTOSIDE 2-L-FUCOSYLTRANSFERASE"/>
    <property type="match status" value="1"/>
</dbReference>
<protein>
    <submittedName>
        <fullName evidence="3">Glycosyl transferase family 11</fullName>
    </submittedName>
</protein>
<dbReference type="KEGG" id="bsa:Bacsa_1744"/>
<dbReference type="CDD" id="cd11301">
    <property type="entry name" value="Fut1_Fut2_like"/>
    <property type="match status" value="1"/>
</dbReference>
<reference evidence="3 4" key="1">
    <citation type="journal article" date="2011" name="Stand. Genomic Sci.">
        <title>Complete genome sequence of Bacteroides salanitronis type strain (BL78).</title>
        <authorList>
            <person name="Gronow S."/>
            <person name="Held B."/>
            <person name="Lucas S."/>
            <person name="Lapidus A."/>
            <person name="Del Rio T.G."/>
            <person name="Nolan M."/>
            <person name="Tice H."/>
            <person name="Deshpande S."/>
            <person name="Cheng J.F."/>
            <person name="Pitluck S."/>
            <person name="Liolios K."/>
            <person name="Pagani I."/>
            <person name="Ivanova N."/>
            <person name="Mavromatis K."/>
            <person name="Pati A."/>
            <person name="Tapia R."/>
            <person name="Han C."/>
            <person name="Goodwin L."/>
            <person name="Chen A."/>
            <person name="Palaniappan K."/>
            <person name="Land M."/>
            <person name="Hauser L."/>
            <person name="Chang Y.J."/>
            <person name="Jeffries C.D."/>
            <person name="Brambilla E.M."/>
            <person name="Rohde M."/>
            <person name="Goker M."/>
            <person name="Detter J.C."/>
            <person name="Woyke T."/>
            <person name="Bristow J."/>
            <person name="Markowitz V."/>
            <person name="Hugenholtz P."/>
            <person name="Kyrpides N.C."/>
            <person name="Klenk H.P."/>
            <person name="Eisen J.A."/>
        </authorList>
    </citation>
    <scope>NUCLEOTIDE SEQUENCE [LARGE SCALE GENOMIC DNA]</scope>
    <source>
        <strain evidence="3 4">DSM 18170</strain>
    </source>
</reference>
<evidence type="ECO:0000313" key="4">
    <source>
        <dbReference type="Proteomes" id="UP000007486"/>
    </source>
</evidence>
<dbReference type="EMBL" id="CP002530">
    <property type="protein sequence ID" value="ADY36304.1"/>
    <property type="molecule type" value="Genomic_DNA"/>
</dbReference>
<evidence type="ECO:0000313" key="3">
    <source>
        <dbReference type="EMBL" id="ADY36304.1"/>
    </source>
</evidence>
<accession>F0R176</accession>
<evidence type="ECO:0000256" key="1">
    <source>
        <dbReference type="ARBA" id="ARBA00022676"/>
    </source>
</evidence>
<keyword evidence="1" id="KW-0328">Glycosyltransferase</keyword>
<dbReference type="GO" id="GO:0016020">
    <property type="term" value="C:membrane"/>
    <property type="evidence" value="ECO:0007669"/>
    <property type="project" value="InterPro"/>
</dbReference>
<proteinExistence type="predicted"/>
<dbReference type="Pfam" id="PF01531">
    <property type="entry name" value="Glyco_transf_11"/>
    <property type="match status" value="1"/>
</dbReference>
<dbReference type="HOGENOM" id="CLU_043399_3_1_10"/>
<dbReference type="AlphaFoldDB" id="F0R176"/>
<dbReference type="PANTHER" id="PTHR11927:SF9">
    <property type="entry name" value="L-FUCOSYLTRANSFERASE"/>
    <property type="match status" value="1"/>
</dbReference>
<gene>
    <name evidence="3" type="ordered locus">Bacsa_1744</name>
</gene>
<dbReference type="GO" id="GO:0005975">
    <property type="term" value="P:carbohydrate metabolic process"/>
    <property type="evidence" value="ECO:0007669"/>
    <property type="project" value="InterPro"/>
</dbReference>
<organism evidence="3 4">
    <name type="scientific">Phocaeicola salanitronis (strain DSM 18170 / JCM 13657 / CCUG 60908 / BL78)</name>
    <name type="common">Bacteroides salanitronis</name>
    <dbReference type="NCBI Taxonomy" id="667015"/>
    <lineage>
        <taxon>Bacteria</taxon>
        <taxon>Pseudomonadati</taxon>
        <taxon>Bacteroidota</taxon>
        <taxon>Bacteroidia</taxon>
        <taxon>Bacteroidales</taxon>
        <taxon>Bacteroidaceae</taxon>
        <taxon>Phocaeicola</taxon>
    </lineage>
</organism>
<dbReference type="RefSeq" id="WP_013617735.1">
    <property type="nucleotide sequence ID" value="NC_015164.1"/>
</dbReference>
<dbReference type="STRING" id="667015.Bacsa_1744"/>
<evidence type="ECO:0000256" key="2">
    <source>
        <dbReference type="ARBA" id="ARBA00022679"/>
    </source>
</evidence>
<keyword evidence="4" id="KW-1185">Reference proteome</keyword>
<sequence length="275" mass="33022">MNLKILVFTGGLGNQLFEYAFYLHLKRKFPNERFYGLYGKKLAEHYGLELDKWFRVNLPSQPWWVLPVTGLFYLYKQCFPNSRWLDLNQRDWKHPKAIVFFPFKFNKRFIPNKQNWIQWKVDESALSEYNRKALVEIRQSNACFVHVRRGDYLSVNYKTLFEGCCTSEYYQRALAQMKEMHPDVRFICFSDDIPWMKKNLELGDNAFYVDWNVGKDSPLDMYLMSQCRHAIIANSTFSYWGARLGQEKECVFYPKKWWNSEHGNPDIFLDNWIGL</sequence>